<dbReference type="AlphaFoldDB" id="A0A1I5TIN1"/>
<feature type="transmembrane region" description="Helical" evidence="1">
    <location>
        <begin position="13"/>
        <end position="32"/>
    </location>
</feature>
<organism evidence="2 3">
    <name type="scientific">Parafilimonas terrae</name>
    <dbReference type="NCBI Taxonomy" id="1465490"/>
    <lineage>
        <taxon>Bacteria</taxon>
        <taxon>Pseudomonadati</taxon>
        <taxon>Bacteroidota</taxon>
        <taxon>Chitinophagia</taxon>
        <taxon>Chitinophagales</taxon>
        <taxon>Chitinophagaceae</taxon>
        <taxon>Parafilimonas</taxon>
    </lineage>
</organism>
<sequence>MEYWVSVKEDLKLLSHFILLIALGFIICFSQGRFEITLSHLKPIEPKDKKEVSVKEDLKLLSHLDSACITFELITFQSRKI</sequence>
<dbReference type="Proteomes" id="UP000199031">
    <property type="component" value="Unassembled WGS sequence"/>
</dbReference>
<evidence type="ECO:0000313" key="2">
    <source>
        <dbReference type="EMBL" id="SFP82909.1"/>
    </source>
</evidence>
<dbReference type="EMBL" id="FOXQ01000002">
    <property type="protein sequence ID" value="SFP82909.1"/>
    <property type="molecule type" value="Genomic_DNA"/>
</dbReference>
<protein>
    <submittedName>
        <fullName evidence="2">Uncharacterized protein</fullName>
    </submittedName>
</protein>
<reference evidence="2 3" key="1">
    <citation type="submission" date="2016-10" db="EMBL/GenBank/DDBJ databases">
        <authorList>
            <person name="de Groot N.N."/>
        </authorList>
    </citation>
    <scope>NUCLEOTIDE SEQUENCE [LARGE SCALE GENOMIC DNA]</scope>
    <source>
        <strain evidence="2 3">DSM 28286</strain>
    </source>
</reference>
<proteinExistence type="predicted"/>
<keyword evidence="3" id="KW-1185">Reference proteome</keyword>
<evidence type="ECO:0000256" key="1">
    <source>
        <dbReference type="SAM" id="Phobius"/>
    </source>
</evidence>
<accession>A0A1I5TIN1</accession>
<keyword evidence="1" id="KW-0812">Transmembrane</keyword>
<keyword evidence="1" id="KW-1133">Transmembrane helix</keyword>
<evidence type="ECO:0000313" key="3">
    <source>
        <dbReference type="Proteomes" id="UP000199031"/>
    </source>
</evidence>
<keyword evidence="1" id="KW-0472">Membrane</keyword>
<name>A0A1I5TIN1_9BACT</name>
<gene>
    <name evidence="2" type="ORF">SAMN05444277_102153</name>
</gene>